<evidence type="ECO:0000256" key="1">
    <source>
        <dbReference type="SAM" id="MobiDB-lite"/>
    </source>
</evidence>
<feature type="compositionally biased region" description="Polar residues" evidence="1">
    <location>
        <begin position="946"/>
        <end position="955"/>
    </location>
</feature>
<comment type="caution">
    <text evidence="2">The sequence shown here is derived from an EMBL/GenBank/DDBJ whole genome shotgun (WGS) entry which is preliminary data.</text>
</comment>
<evidence type="ECO:0000313" key="3">
    <source>
        <dbReference type="Proteomes" id="UP001293593"/>
    </source>
</evidence>
<dbReference type="PANTHER" id="PTHR34361:SF2">
    <property type="entry name" value="OS08G0157800 PROTEIN"/>
    <property type="match status" value="1"/>
</dbReference>
<evidence type="ECO:0000313" key="2">
    <source>
        <dbReference type="EMBL" id="KAK4277658.1"/>
    </source>
</evidence>
<sequence length="1155" mass="127217">MKGVGYYDDRAYYPSSSNLSAFAQPFSVNKTTPNDVSAPYVDFVESADATPSNHFPVHSRPYGYDFFSSPVRELDSTPSSKAYGYSVSQVLDLPTSQLPHFNTLGLASKDTFAYDQPSNNIKSSLLEAQPYYPSYIPPSTHVVNPAAPDHWSSLDDTQNKSEGYSGQRVGFWNQFAEFNQGNSSSQLEAGGSFCSKEANLAGPINEENLVNHGYQDVKASNSGKALHCINTMGWEKHGVGVPVSADQLDDKSCWWQTASSLPVNISSTSIQGSPLVSHDTHYDNHLKLATDSGSYHSSYNASIDQLLVQHDKPSLVDAGSSAPIIGMKETYPLTSPRRTGCFDLGPIRMHLNRVDSTSANNEMLPDSHVATGVVDYIFKARNEFQNPQASLNNLCLGFRTDEDVNLKSFDSVDKCNPAVDSPCWKGAPATHFHSFDGSEALYPEHSKSDEEKFSLKFEGPQNFRLDASNITEISSENSKNNQIDSETDYLEKGLAGSSRKFSVANFSSEKNNLDGAVSTGCFESKPICDYGLQYLDDSSEMTENNVPSNNSTYDSESRFSNEQQIMEENMSQKQHTLSGVSADGEINGAPIALKESAAKASTPKKNIQILVDTIHNLSELLLFHCLNDTCELKENHRWVLGNAISNLNTCASKTAGQMFPVQECVLPHPNPPKHVGETLEVEQNARFERPHLTKVDPEGSKDHENLPVQEMKAYHFVSGKLGKFSDSFPEKGDTDMTKEENMIKALKRTLAENFHDDEGPESQTLLYKNLWLEAEAAICSMKCRARYNQMKIEMEKCSAQRDVEEETKLDDPNLSAAHSSAVEGNVVPNPNYSAENLPDLNAANLKELSGLKFSPDLNKPCMLTPDDNGGQNVDSFIQDCAVYGTSKETGEFEASTKATFYSCNYRDVNTCVNVANLKEQLSSEVSHAHATADKLASGQTDDEDQANFTEISPNPGNKKADDYVSPVMARFHILKSRDEGSCTNTANIEEVPSSVVSRALNRADQSSYEPADSKLQATNFTQVNQDDDYVSSVMARFQVLKSRVEDSSSMSSEWQLLYGVESAGNRTDCTIIRDASEAHSSNFSLSPPIMHLSSYAAVEPPTPKEFHAYSKDGNEIQPQGTSRFGIQLPTYYSDGFSSEWEHVKMEEFTGQSSKP</sequence>
<accession>A0AAE1MVI4</accession>
<gene>
    <name evidence="2" type="ORF">QN277_015621</name>
</gene>
<dbReference type="AlphaFoldDB" id="A0AAE1MVI4"/>
<dbReference type="Proteomes" id="UP001293593">
    <property type="component" value="Unassembled WGS sequence"/>
</dbReference>
<keyword evidence="3" id="KW-1185">Reference proteome</keyword>
<protein>
    <submittedName>
        <fullName evidence="2">Uncharacterized protein</fullName>
    </submittedName>
</protein>
<reference evidence="2" key="1">
    <citation type="submission" date="2023-10" db="EMBL/GenBank/DDBJ databases">
        <title>Chromosome-level genome of the transformable northern wattle, Acacia crassicarpa.</title>
        <authorList>
            <person name="Massaro I."/>
            <person name="Sinha N.R."/>
            <person name="Poethig S."/>
            <person name="Leichty A.R."/>
        </authorList>
    </citation>
    <scope>NUCLEOTIDE SEQUENCE</scope>
    <source>
        <strain evidence="2">Acra3RX</strain>
        <tissue evidence="2">Leaf</tissue>
    </source>
</reference>
<organism evidence="2 3">
    <name type="scientific">Acacia crassicarpa</name>
    <name type="common">northern wattle</name>
    <dbReference type="NCBI Taxonomy" id="499986"/>
    <lineage>
        <taxon>Eukaryota</taxon>
        <taxon>Viridiplantae</taxon>
        <taxon>Streptophyta</taxon>
        <taxon>Embryophyta</taxon>
        <taxon>Tracheophyta</taxon>
        <taxon>Spermatophyta</taxon>
        <taxon>Magnoliopsida</taxon>
        <taxon>eudicotyledons</taxon>
        <taxon>Gunneridae</taxon>
        <taxon>Pentapetalae</taxon>
        <taxon>rosids</taxon>
        <taxon>fabids</taxon>
        <taxon>Fabales</taxon>
        <taxon>Fabaceae</taxon>
        <taxon>Caesalpinioideae</taxon>
        <taxon>mimosoid clade</taxon>
        <taxon>Acacieae</taxon>
        <taxon>Acacia</taxon>
    </lineage>
</organism>
<dbReference type="PANTHER" id="PTHR34361">
    <property type="entry name" value="OS08G0157800 PROTEIN"/>
    <property type="match status" value="1"/>
</dbReference>
<proteinExistence type="predicted"/>
<dbReference type="EMBL" id="JAWXYG010000003">
    <property type="protein sequence ID" value="KAK4277658.1"/>
    <property type="molecule type" value="Genomic_DNA"/>
</dbReference>
<feature type="region of interest" description="Disordered" evidence="1">
    <location>
        <begin position="929"/>
        <end position="961"/>
    </location>
</feature>
<name>A0AAE1MVI4_9FABA</name>